<accession>A0A392RBT9</accession>
<evidence type="ECO:0000313" key="1">
    <source>
        <dbReference type="EMBL" id="MCI33035.1"/>
    </source>
</evidence>
<evidence type="ECO:0000313" key="2">
    <source>
        <dbReference type="Proteomes" id="UP000265520"/>
    </source>
</evidence>
<protein>
    <submittedName>
        <fullName evidence="1">Protein HASTY 1-like</fullName>
    </submittedName>
</protein>
<feature type="non-terminal residue" evidence="1">
    <location>
        <position position="65"/>
    </location>
</feature>
<proteinExistence type="predicted"/>
<sequence>DRRRLLLRGLTQSLPEILPLLYTLLERHFVAALNEAGRKQTDIAKLHAAAVTATLNAVIAYAEWA</sequence>
<dbReference type="Proteomes" id="UP000265520">
    <property type="component" value="Unassembled WGS sequence"/>
</dbReference>
<organism evidence="1 2">
    <name type="scientific">Trifolium medium</name>
    <dbReference type="NCBI Taxonomy" id="97028"/>
    <lineage>
        <taxon>Eukaryota</taxon>
        <taxon>Viridiplantae</taxon>
        <taxon>Streptophyta</taxon>
        <taxon>Embryophyta</taxon>
        <taxon>Tracheophyta</taxon>
        <taxon>Spermatophyta</taxon>
        <taxon>Magnoliopsida</taxon>
        <taxon>eudicotyledons</taxon>
        <taxon>Gunneridae</taxon>
        <taxon>Pentapetalae</taxon>
        <taxon>rosids</taxon>
        <taxon>fabids</taxon>
        <taxon>Fabales</taxon>
        <taxon>Fabaceae</taxon>
        <taxon>Papilionoideae</taxon>
        <taxon>50 kb inversion clade</taxon>
        <taxon>NPAAA clade</taxon>
        <taxon>Hologalegina</taxon>
        <taxon>IRL clade</taxon>
        <taxon>Trifolieae</taxon>
        <taxon>Trifolium</taxon>
    </lineage>
</organism>
<dbReference type="AlphaFoldDB" id="A0A392RBT9"/>
<dbReference type="InterPro" id="IPR011989">
    <property type="entry name" value="ARM-like"/>
</dbReference>
<comment type="caution">
    <text evidence="1">The sequence shown here is derived from an EMBL/GenBank/DDBJ whole genome shotgun (WGS) entry which is preliminary data.</text>
</comment>
<keyword evidence="2" id="KW-1185">Reference proteome</keyword>
<name>A0A392RBT9_9FABA</name>
<dbReference type="EMBL" id="LXQA010200907">
    <property type="protein sequence ID" value="MCI33035.1"/>
    <property type="molecule type" value="Genomic_DNA"/>
</dbReference>
<reference evidence="1 2" key="1">
    <citation type="journal article" date="2018" name="Front. Plant Sci.">
        <title>Red Clover (Trifolium pratense) and Zigzag Clover (T. medium) - A Picture of Genomic Similarities and Differences.</title>
        <authorList>
            <person name="Dluhosova J."/>
            <person name="Istvanek J."/>
            <person name="Nedelnik J."/>
            <person name="Repkova J."/>
        </authorList>
    </citation>
    <scope>NUCLEOTIDE SEQUENCE [LARGE SCALE GENOMIC DNA]</scope>
    <source>
        <strain evidence="2">cv. 10/8</strain>
        <tissue evidence="1">Leaf</tissue>
    </source>
</reference>
<feature type="non-terminal residue" evidence="1">
    <location>
        <position position="1"/>
    </location>
</feature>
<dbReference type="Gene3D" id="1.25.10.10">
    <property type="entry name" value="Leucine-rich Repeat Variant"/>
    <property type="match status" value="1"/>
</dbReference>